<gene>
    <name evidence="2" type="ordered locus">Ethha_0177</name>
</gene>
<dbReference type="RefSeq" id="WP_013484145.1">
    <property type="nucleotide sequence ID" value="NC_014828.1"/>
</dbReference>
<feature type="transmembrane region" description="Helical" evidence="1">
    <location>
        <begin position="45"/>
        <end position="66"/>
    </location>
</feature>
<dbReference type="KEGG" id="eha:Ethha_0177"/>
<organism evidence="2 3">
    <name type="scientific">Ethanoligenens harbinense (strain DSM 18485 / JCM 12961 / CGMCC 1.5033 / YUAN-3)</name>
    <dbReference type="NCBI Taxonomy" id="663278"/>
    <lineage>
        <taxon>Bacteria</taxon>
        <taxon>Bacillati</taxon>
        <taxon>Bacillota</taxon>
        <taxon>Clostridia</taxon>
        <taxon>Eubacteriales</taxon>
        <taxon>Oscillospiraceae</taxon>
        <taxon>Ethanoligenens</taxon>
    </lineage>
</organism>
<dbReference type="Proteomes" id="UP000001551">
    <property type="component" value="Chromosome"/>
</dbReference>
<proteinExistence type="predicted"/>
<protein>
    <recommendedName>
        <fullName evidence="4">DUF2178 domain-containing protein</fullName>
    </recommendedName>
</protein>
<feature type="transmembrane region" description="Helical" evidence="1">
    <location>
        <begin position="122"/>
        <end position="142"/>
    </location>
</feature>
<evidence type="ECO:0008006" key="4">
    <source>
        <dbReference type="Google" id="ProtNLM"/>
    </source>
</evidence>
<evidence type="ECO:0000313" key="2">
    <source>
        <dbReference type="EMBL" id="ADU25764.1"/>
    </source>
</evidence>
<dbReference type="HOGENOM" id="CLU_1774603_0_0_9"/>
<keyword evidence="3" id="KW-1185">Reference proteome</keyword>
<accession>E6U6N1</accession>
<dbReference type="EMBL" id="CP002400">
    <property type="protein sequence ID" value="ADU25764.1"/>
    <property type="molecule type" value="Genomic_DNA"/>
</dbReference>
<dbReference type="AlphaFoldDB" id="E6U6N1"/>
<reference evidence="2 3" key="1">
    <citation type="submission" date="2010-12" db="EMBL/GenBank/DDBJ databases">
        <title>Complete sequence of Ethanoligenens harbinense YUAN-3.</title>
        <authorList>
            <person name="Lucas S."/>
            <person name="Copeland A."/>
            <person name="Lapidus A."/>
            <person name="Cheng J.-F."/>
            <person name="Bruce D."/>
            <person name="Goodwin L."/>
            <person name="Pitluck S."/>
            <person name="Chertkov O."/>
            <person name="Misra M."/>
            <person name="Detter J.C."/>
            <person name="Han C."/>
            <person name="Tapia R."/>
            <person name="Land M."/>
            <person name="Hauser L."/>
            <person name="Jeffries C."/>
            <person name="Kyrpides N."/>
            <person name="Ivanova N."/>
            <person name="Mikhailova N."/>
            <person name="Wang A."/>
            <person name="Mouttaki H."/>
            <person name="He Z."/>
            <person name="Zhou J."/>
            <person name="Hemme C.L."/>
            <person name="Woyke T."/>
        </authorList>
    </citation>
    <scope>NUCLEOTIDE SEQUENCE [LARGE SCALE GENOMIC DNA]</scope>
    <source>
        <strain evidence="3">DSM 18485 / JCM 12961 / CGMCC 1.5033 / YUAN-3</strain>
    </source>
</reference>
<keyword evidence="1" id="KW-0812">Transmembrane</keyword>
<feature type="transmembrane region" description="Helical" evidence="1">
    <location>
        <begin position="97"/>
        <end position="116"/>
    </location>
</feature>
<keyword evidence="1" id="KW-0472">Membrane</keyword>
<dbReference type="STRING" id="663278.Ethha_0177"/>
<sequence>MRIGKMEFNKRMHLRVNWSAACVAAGLALLIGSMAAGHLDDLGGSFLAGAGAGLLAAGVVLLVKTLHTLRDPEKQRVARIEEEDERNLLIDMRSSQWTLFVGILVLAVAAGVTAFFNRDMMHALSAVLLLLIAVKWISMVVLRRWG</sequence>
<evidence type="ECO:0000313" key="3">
    <source>
        <dbReference type="Proteomes" id="UP000001551"/>
    </source>
</evidence>
<evidence type="ECO:0000256" key="1">
    <source>
        <dbReference type="SAM" id="Phobius"/>
    </source>
</evidence>
<keyword evidence="1" id="KW-1133">Transmembrane helix</keyword>
<name>E6U6N1_ETHHY</name>